<name>A0ACB8GB18_9SAUR</name>
<accession>A0ACB8GB18</accession>
<dbReference type="EMBL" id="CM037614">
    <property type="protein sequence ID" value="KAH8016796.1"/>
    <property type="molecule type" value="Genomic_DNA"/>
</dbReference>
<proteinExistence type="predicted"/>
<protein>
    <submittedName>
        <fullName evidence="1">Uncharacterized protein</fullName>
    </submittedName>
</protein>
<gene>
    <name evidence="1" type="ORF">K3G42_023038</name>
</gene>
<comment type="caution">
    <text evidence="1">The sequence shown here is derived from an EMBL/GenBank/DDBJ whole genome shotgun (WGS) entry which is preliminary data.</text>
</comment>
<evidence type="ECO:0000313" key="2">
    <source>
        <dbReference type="Proteomes" id="UP000827872"/>
    </source>
</evidence>
<reference evidence="1" key="1">
    <citation type="submission" date="2021-08" db="EMBL/GenBank/DDBJ databases">
        <title>The first chromosome-level gecko genome reveals the dynamic sex chromosomes of Neotropical dwarf geckos (Sphaerodactylidae: Sphaerodactylus).</title>
        <authorList>
            <person name="Pinto B.J."/>
            <person name="Keating S.E."/>
            <person name="Gamble T."/>
        </authorList>
    </citation>
    <scope>NUCLEOTIDE SEQUENCE</scope>
    <source>
        <strain evidence="1">TG3544</strain>
    </source>
</reference>
<evidence type="ECO:0000313" key="1">
    <source>
        <dbReference type="EMBL" id="KAH8016796.1"/>
    </source>
</evidence>
<keyword evidence="2" id="KW-1185">Reference proteome</keyword>
<sequence>MRCREATGLRRQLEDYKSMQWMVGSKDVPADWYSYPGNQPVDYKNPVDYKVWYPSDPGGGGWPPHQWGPEELGAPPQSYWAKWVWLNEVRAQRERRWTQQWATPAACVATGDKESEATATRMTGGDSGD</sequence>
<dbReference type="Proteomes" id="UP000827872">
    <property type="component" value="Linkage Group LG01"/>
</dbReference>
<organism evidence="1 2">
    <name type="scientific">Sphaerodactylus townsendi</name>
    <dbReference type="NCBI Taxonomy" id="933632"/>
    <lineage>
        <taxon>Eukaryota</taxon>
        <taxon>Metazoa</taxon>
        <taxon>Chordata</taxon>
        <taxon>Craniata</taxon>
        <taxon>Vertebrata</taxon>
        <taxon>Euteleostomi</taxon>
        <taxon>Lepidosauria</taxon>
        <taxon>Squamata</taxon>
        <taxon>Bifurcata</taxon>
        <taxon>Gekkota</taxon>
        <taxon>Sphaerodactylidae</taxon>
        <taxon>Sphaerodactylus</taxon>
    </lineage>
</organism>